<evidence type="ECO:0000259" key="5">
    <source>
        <dbReference type="Pfam" id="PF13458"/>
    </source>
</evidence>
<evidence type="ECO:0000256" key="4">
    <source>
        <dbReference type="ARBA" id="ARBA00022970"/>
    </source>
</evidence>
<dbReference type="RefSeq" id="WP_104372068.1">
    <property type="nucleotide sequence ID" value="NZ_BFAV01000119.1"/>
</dbReference>
<comment type="similarity">
    <text evidence="1">Belongs to the leucine-binding protein family.</text>
</comment>
<evidence type="ECO:0000256" key="1">
    <source>
        <dbReference type="ARBA" id="ARBA00010062"/>
    </source>
</evidence>
<protein>
    <submittedName>
        <fullName evidence="6">Branched-chain amino acid ABC transporter</fullName>
    </submittedName>
</protein>
<proteinExistence type="inferred from homology"/>
<evidence type="ECO:0000256" key="3">
    <source>
        <dbReference type="ARBA" id="ARBA00022729"/>
    </source>
</evidence>
<dbReference type="GO" id="GO:0006865">
    <property type="term" value="P:amino acid transport"/>
    <property type="evidence" value="ECO:0007669"/>
    <property type="project" value="UniProtKB-KW"/>
</dbReference>
<dbReference type="PRINTS" id="PR00337">
    <property type="entry name" value="LEUILEVALBP"/>
</dbReference>
<keyword evidence="2" id="KW-0813">Transport</keyword>
<accession>A0A2L2XC45</accession>
<reference evidence="7" key="1">
    <citation type="submission" date="2018-02" db="EMBL/GenBank/DDBJ databases">
        <title>Genome sequence of Desulfocucumis palustris strain NAW-5.</title>
        <authorList>
            <person name="Watanabe M."/>
            <person name="Kojima H."/>
            <person name="Fukui M."/>
        </authorList>
    </citation>
    <scope>NUCLEOTIDE SEQUENCE [LARGE SCALE GENOMIC DNA]</scope>
    <source>
        <strain evidence="7">NAW-5</strain>
    </source>
</reference>
<evidence type="ECO:0000313" key="7">
    <source>
        <dbReference type="Proteomes" id="UP000239549"/>
    </source>
</evidence>
<dbReference type="EMBL" id="BFAV01000119">
    <property type="protein sequence ID" value="GBF33710.1"/>
    <property type="molecule type" value="Genomic_DNA"/>
</dbReference>
<keyword evidence="4" id="KW-0029">Amino-acid transport</keyword>
<dbReference type="InterPro" id="IPR028082">
    <property type="entry name" value="Peripla_BP_I"/>
</dbReference>
<dbReference type="PANTHER" id="PTHR30483">
    <property type="entry name" value="LEUCINE-SPECIFIC-BINDING PROTEIN"/>
    <property type="match status" value="1"/>
</dbReference>
<comment type="caution">
    <text evidence="6">The sequence shown here is derived from an EMBL/GenBank/DDBJ whole genome shotgun (WGS) entry which is preliminary data.</text>
</comment>
<dbReference type="PROSITE" id="PS51257">
    <property type="entry name" value="PROKAR_LIPOPROTEIN"/>
    <property type="match status" value="1"/>
</dbReference>
<dbReference type="PANTHER" id="PTHR30483:SF6">
    <property type="entry name" value="PERIPLASMIC BINDING PROTEIN OF ABC TRANSPORTER FOR NATURAL AMINO ACIDS"/>
    <property type="match status" value="1"/>
</dbReference>
<dbReference type="InterPro" id="IPR028081">
    <property type="entry name" value="Leu-bd"/>
</dbReference>
<evidence type="ECO:0000256" key="2">
    <source>
        <dbReference type="ARBA" id="ARBA00022448"/>
    </source>
</evidence>
<feature type="domain" description="Leucine-binding protein" evidence="5">
    <location>
        <begin position="49"/>
        <end position="379"/>
    </location>
</feature>
<dbReference type="AlphaFoldDB" id="A0A2L2XC45"/>
<sequence length="428" mass="45994">MIKNEMEGKMVRKNQPIIAVLVIFLMMLVLGGCASNTPDKAAEKAGGEVVLGYAGPMTGPSATMGIATKQGAELAIEEINNAGGIMGKTIKFVFRDDEADPTKSKTAVQELIDKEKVQMMIGQPNSTSVAASEDYVNQNKIIQILNIATNTKLVDVEKYPYTFRTFFPSPVQAEALVNIAKEAGFQKIVLLGDTTALGNDGIASLQEACKTAGITPVEAITYKSGDADMTPVAEKIKKAGADSILAWTLGADGAKIVSALSRIGYMDSLTYIGYTGLSLPNFRELAGAGIDRCYTINGFWSVDKAAGKTQLDDARQELYDKIVAKYGKYGPGDRTTAPQMVASGYEAVYLYKWAVETAGSFDSDSVKNTIETKISEFPLKIGTADTYRFSPTNHEAISGKDLVPVLLDPMLTTDKIFGDVYIRGSLTK</sequence>
<dbReference type="SUPFAM" id="SSF53822">
    <property type="entry name" value="Periplasmic binding protein-like I"/>
    <property type="match status" value="1"/>
</dbReference>
<name>A0A2L2XC45_9FIRM</name>
<dbReference type="Proteomes" id="UP000239549">
    <property type="component" value="Unassembled WGS sequence"/>
</dbReference>
<dbReference type="Pfam" id="PF13458">
    <property type="entry name" value="Peripla_BP_6"/>
    <property type="match status" value="1"/>
</dbReference>
<dbReference type="OrthoDB" id="9783240at2"/>
<dbReference type="InterPro" id="IPR051010">
    <property type="entry name" value="BCAA_transport"/>
</dbReference>
<dbReference type="Gene3D" id="3.40.50.2300">
    <property type="match status" value="2"/>
</dbReference>
<organism evidence="6 7">
    <name type="scientific">Desulfocucumis palustris</name>
    <dbReference type="NCBI Taxonomy" id="1898651"/>
    <lineage>
        <taxon>Bacteria</taxon>
        <taxon>Bacillati</taxon>
        <taxon>Bacillota</taxon>
        <taxon>Clostridia</taxon>
        <taxon>Eubacteriales</taxon>
        <taxon>Desulfocucumaceae</taxon>
        <taxon>Desulfocucumis</taxon>
    </lineage>
</organism>
<keyword evidence="3" id="KW-0732">Signal</keyword>
<evidence type="ECO:0000313" key="6">
    <source>
        <dbReference type="EMBL" id="GBF33710.1"/>
    </source>
</evidence>
<keyword evidence="7" id="KW-1185">Reference proteome</keyword>
<gene>
    <name evidence="6" type="ORF">DCCM_2816</name>
</gene>
<dbReference type="InterPro" id="IPR000709">
    <property type="entry name" value="Leu_Ile_Val-bd"/>
</dbReference>